<accession>A0A6C2YRI2</accession>
<organism evidence="1">
    <name type="scientific">Tuwongella immobilis</name>
    <dbReference type="NCBI Taxonomy" id="692036"/>
    <lineage>
        <taxon>Bacteria</taxon>
        <taxon>Pseudomonadati</taxon>
        <taxon>Planctomycetota</taxon>
        <taxon>Planctomycetia</taxon>
        <taxon>Gemmatales</taxon>
        <taxon>Gemmataceae</taxon>
        <taxon>Tuwongella</taxon>
    </lineage>
</organism>
<dbReference type="InParanoid" id="A0A6C2YRI2"/>
<proteinExistence type="predicted"/>
<dbReference type="EMBL" id="LR586016">
    <property type="protein sequence ID" value="VIP03967.1"/>
    <property type="molecule type" value="Genomic_DNA"/>
</dbReference>
<keyword evidence="2" id="KW-1185">Reference proteome</keyword>
<evidence type="ECO:0000313" key="1">
    <source>
        <dbReference type="EMBL" id="VIP03967.1"/>
    </source>
</evidence>
<sequence>MSEVHEPKPLEVLPNKGNLKVGTYPGLLSGSTIKSMYEGFEYILQLEKIAVKGINILCRIEVTQEEIAVYLS</sequence>
<dbReference type="EMBL" id="LR593887">
    <property type="protein sequence ID" value="VTS05301.1"/>
    <property type="molecule type" value="Genomic_DNA"/>
</dbReference>
<dbReference type="KEGG" id="tim:GMBLW1_52260"/>
<gene>
    <name evidence="1" type="ORF">GMBLW1_52260</name>
</gene>
<dbReference type="RefSeq" id="WP_162659110.1">
    <property type="nucleotide sequence ID" value="NZ_LR593887.1"/>
</dbReference>
<protein>
    <submittedName>
        <fullName evidence="1">Uncharacterized protein</fullName>
    </submittedName>
</protein>
<name>A0A6C2YRI2_9BACT</name>
<dbReference type="AlphaFoldDB" id="A0A6C2YRI2"/>
<evidence type="ECO:0000313" key="2">
    <source>
        <dbReference type="Proteomes" id="UP000464378"/>
    </source>
</evidence>
<reference evidence="1" key="1">
    <citation type="submission" date="2019-04" db="EMBL/GenBank/DDBJ databases">
        <authorList>
            <consortium name="Science for Life Laboratories"/>
        </authorList>
    </citation>
    <scope>NUCLEOTIDE SEQUENCE</scope>
    <source>
        <strain evidence="1">MBLW1</strain>
    </source>
</reference>
<dbReference type="Proteomes" id="UP000464378">
    <property type="component" value="Chromosome"/>
</dbReference>